<proteinExistence type="predicted"/>
<dbReference type="AlphaFoldDB" id="A0AAE3VM56"/>
<dbReference type="Proteomes" id="UP001229244">
    <property type="component" value="Unassembled WGS sequence"/>
</dbReference>
<evidence type="ECO:0000256" key="1">
    <source>
        <dbReference type="SAM" id="Phobius"/>
    </source>
</evidence>
<dbReference type="EMBL" id="JAUSUL010000001">
    <property type="protein sequence ID" value="MDQ0314659.1"/>
    <property type="molecule type" value="Genomic_DNA"/>
</dbReference>
<feature type="transmembrane region" description="Helical" evidence="1">
    <location>
        <begin position="94"/>
        <end position="115"/>
    </location>
</feature>
<sequence length="151" mass="15534">MSRMTVAELEALLDRHGPDPHDWPRGSADRVDALCAHDPVARNVLASARTLDADLGALVAPKPADSALIGRVLSSVRARRADASPALFLTPARMAAFAGIAVGFVALGATLGLMIEQPVQSTVQSEEVAILMLGIGDDLGLGSGDSPGDSL</sequence>
<gene>
    <name evidence="2" type="ORF">J2S73_001096</name>
</gene>
<comment type="caution">
    <text evidence="2">The sequence shown here is derived from an EMBL/GenBank/DDBJ whole genome shotgun (WGS) entry which is preliminary data.</text>
</comment>
<dbReference type="RefSeq" id="WP_306884444.1">
    <property type="nucleotide sequence ID" value="NZ_JAUSUL010000001.1"/>
</dbReference>
<evidence type="ECO:0000313" key="2">
    <source>
        <dbReference type="EMBL" id="MDQ0314659.1"/>
    </source>
</evidence>
<evidence type="ECO:0000313" key="3">
    <source>
        <dbReference type="Proteomes" id="UP001229244"/>
    </source>
</evidence>
<keyword evidence="1" id="KW-0472">Membrane</keyword>
<protein>
    <submittedName>
        <fullName evidence="2">Uncharacterized protein</fullName>
    </submittedName>
</protein>
<reference evidence="2" key="1">
    <citation type="submission" date="2023-07" db="EMBL/GenBank/DDBJ databases">
        <title>Genomic Encyclopedia of Type Strains, Phase IV (KMG-IV): sequencing the most valuable type-strain genomes for metagenomic binning, comparative biology and taxonomic classification.</title>
        <authorList>
            <person name="Goeker M."/>
        </authorList>
    </citation>
    <scope>NUCLEOTIDE SEQUENCE</scope>
    <source>
        <strain evidence="2">DSM 21202</strain>
    </source>
</reference>
<keyword evidence="1" id="KW-0812">Transmembrane</keyword>
<name>A0AAE3VM56_9HYPH</name>
<organism evidence="2 3">
    <name type="scientific">Amorphus orientalis</name>
    <dbReference type="NCBI Taxonomy" id="649198"/>
    <lineage>
        <taxon>Bacteria</taxon>
        <taxon>Pseudomonadati</taxon>
        <taxon>Pseudomonadota</taxon>
        <taxon>Alphaproteobacteria</taxon>
        <taxon>Hyphomicrobiales</taxon>
        <taxon>Amorphaceae</taxon>
        <taxon>Amorphus</taxon>
    </lineage>
</organism>
<keyword evidence="1" id="KW-1133">Transmembrane helix</keyword>
<accession>A0AAE3VM56</accession>
<keyword evidence="3" id="KW-1185">Reference proteome</keyword>